<accession>A0ABY6KMK4</accession>
<dbReference type="EMBL" id="CP092869">
    <property type="protein sequence ID" value="UYV70091.1"/>
    <property type="molecule type" value="Genomic_DNA"/>
</dbReference>
<dbReference type="Proteomes" id="UP001235939">
    <property type="component" value="Chromosome 07"/>
</dbReference>
<dbReference type="InterPro" id="IPR021109">
    <property type="entry name" value="Peptidase_aspartic_dom_sf"/>
</dbReference>
<evidence type="ECO:0000313" key="2">
    <source>
        <dbReference type="Proteomes" id="UP001235939"/>
    </source>
</evidence>
<name>A0ABY6KMK4_9ARAC</name>
<dbReference type="SUPFAM" id="SSF50630">
    <property type="entry name" value="Acid proteases"/>
    <property type="match status" value="1"/>
</dbReference>
<gene>
    <name evidence="1" type="ORF">LAZ67_7001759</name>
</gene>
<dbReference type="Gene3D" id="2.40.70.10">
    <property type="entry name" value="Acid Proteases"/>
    <property type="match status" value="1"/>
</dbReference>
<reference evidence="1 2" key="1">
    <citation type="submission" date="2022-01" db="EMBL/GenBank/DDBJ databases">
        <title>A chromosomal length assembly of Cordylochernes scorpioides.</title>
        <authorList>
            <person name="Zeh D."/>
            <person name="Zeh J."/>
        </authorList>
    </citation>
    <scope>NUCLEOTIDE SEQUENCE [LARGE SCALE GENOMIC DNA]</scope>
    <source>
        <strain evidence="1">IN4F17</strain>
        <tissue evidence="1">Whole Body</tissue>
    </source>
</reference>
<proteinExistence type="predicted"/>
<keyword evidence="2" id="KW-1185">Reference proteome</keyword>
<evidence type="ECO:0000313" key="1">
    <source>
        <dbReference type="EMBL" id="UYV70091.1"/>
    </source>
</evidence>
<organism evidence="1 2">
    <name type="scientific">Cordylochernes scorpioides</name>
    <dbReference type="NCBI Taxonomy" id="51811"/>
    <lineage>
        <taxon>Eukaryota</taxon>
        <taxon>Metazoa</taxon>
        <taxon>Ecdysozoa</taxon>
        <taxon>Arthropoda</taxon>
        <taxon>Chelicerata</taxon>
        <taxon>Arachnida</taxon>
        <taxon>Pseudoscorpiones</taxon>
        <taxon>Cheliferoidea</taxon>
        <taxon>Chernetidae</taxon>
        <taxon>Cordylochernes</taxon>
    </lineage>
</organism>
<sequence length="71" mass="8169">MDLKSPNELEILACNKNDWMIKIKIENFDIECKIDTGSQCNVMPIEVFKSLNINKRLEKTSLKLTAITVIQ</sequence>
<protein>
    <submittedName>
        <fullName evidence="1">K02A2.6-like</fullName>
    </submittedName>
</protein>